<feature type="chain" id="PRO_5032474771" description="Cellulase (Glycosyl hydrolase family 5)" evidence="1">
    <location>
        <begin position="22"/>
        <end position="1109"/>
    </location>
</feature>
<dbReference type="AlphaFoldDB" id="A0A844G2Q9"/>
<evidence type="ECO:0008006" key="4">
    <source>
        <dbReference type="Google" id="ProtNLM"/>
    </source>
</evidence>
<sequence>MLKKLILTLAAASFGAAAAPAADEIINPVMRLNDKARIDVYNRETGIAGQFDSRRFVGTDDWVKIDFSDVSDLDANVIDRAAPAPLLRAGRFREPKTGVFCNYTFAVKPAGENAAKLHITVTPESPEKLRELFWSVRTNAPFLGREIRMTIRNGQVRYRDQKVIPAEQNGGWVWNSPAGHAVEQVDIPLRFGTLRLSGFSTGAMICKYGDRTGNLRLALPVRDGRVDAELDIAFLPYTATPLDLSAAANMGFADPVENDRQGGWTDQGPDNDFAIMPLGLQTFGNVPVRVLDPAENGGKSVLAFRNPARPEFLKEAVIPADGGKYAWLYLFHAAAWCNRKAAGSIEVAYADGTASNFEVIDRRDVGNWWEPAGAVNAAVVFQGQNPSSVIGMYLSRFRLERKPVRSVKLTSADNSVWLVAGASLVPDEGIPFPAVEDNQERPLALNPRNYREFTFDKNPVRGSALDFSWLLDAPAGKYGRAVINGEHFEFERRPGRPVRFLGVSICEESNMLEHADSIKLADRIAACGYNAVRFHHFDGFLVKPDATRPEIDPAMLDRMHFLFAELKKRGIYLTLDLYTMRTGGFSRPFKGMFEVKTQMMFDPELRKNLVEFARNLLLPVNPYTGMSMNDDPALVSIGIINENPLLLHHDEYKYPNRNPVQQANMTRTYRAWCEKNGLTPQERPLAQEWLRFLLDQQSAVFDEMKSALRGIGVKAPFSDLSCTSMYPSALPRSRYDYVDNHTYFDHPTFPGDMFRMPFQNHNRSVIASGFPVPLQAGAARIFGKPFMLTEFNFCVPNDKRSEGGPVMGALAAMQDWSGIFRFEFGTYLRSWKIDPTGNGGQLGAFATANDPILQLSDRITALFYLRGDVKPLSTERTLTVTPQVYRIPQAADYANWFRRQNADIPENFTKLGLLHRIGMRVADRVPAGSFDVETLLKGETLVDLTKPVASPAGEFTADCKNGTLQVVTPRSEALVIPSGGSLKGGLLAANGSEVFSTVFAGALDDKTLADSRRVLILHLTDVKAAGQRLAMLGSRILMYNLGRPSPYLMRRGKVEIELVNRAPGTVVLRALDVNGKTLGDAPFTEKAGKIVFSADPGVTGAFAYELLRR</sequence>
<evidence type="ECO:0000313" key="3">
    <source>
        <dbReference type="Proteomes" id="UP000435649"/>
    </source>
</evidence>
<dbReference type="EMBL" id="VUNS01000014">
    <property type="protein sequence ID" value="MST98020.1"/>
    <property type="molecule type" value="Genomic_DNA"/>
</dbReference>
<feature type="signal peptide" evidence="1">
    <location>
        <begin position="1"/>
        <end position="21"/>
    </location>
</feature>
<evidence type="ECO:0000313" key="2">
    <source>
        <dbReference type="EMBL" id="MST98020.1"/>
    </source>
</evidence>
<dbReference type="Proteomes" id="UP000435649">
    <property type="component" value="Unassembled WGS sequence"/>
</dbReference>
<comment type="caution">
    <text evidence="2">The sequence shown here is derived from an EMBL/GenBank/DDBJ whole genome shotgun (WGS) entry which is preliminary data.</text>
</comment>
<name>A0A844G2Q9_9BACT</name>
<dbReference type="Gene3D" id="3.20.20.80">
    <property type="entry name" value="Glycosidases"/>
    <property type="match status" value="1"/>
</dbReference>
<dbReference type="InterPro" id="IPR017853">
    <property type="entry name" value="GH"/>
</dbReference>
<dbReference type="RefSeq" id="WP_154419157.1">
    <property type="nucleotide sequence ID" value="NZ_VUNS01000014.1"/>
</dbReference>
<protein>
    <recommendedName>
        <fullName evidence="4">Cellulase (Glycosyl hydrolase family 5)</fullName>
    </recommendedName>
</protein>
<evidence type="ECO:0000256" key="1">
    <source>
        <dbReference type="SAM" id="SignalP"/>
    </source>
</evidence>
<keyword evidence="1" id="KW-0732">Signal</keyword>
<organism evidence="2 3">
    <name type="scientific">Victivallis lenta</name>
    <dbReference type="NCBI Taxonomy" id="2606640"/>
    <lineage>
        <taxon>Bacteria</taxon>
        <taxon>Pseudomonadati</taxon>
        <taxon>Lentisphaerota</taxon>
        <taxon>Lentisphaeria</taxon>
        <taxon>Victivallales</taxon>
        <taxon>Victivallaceae</taxon>
        <taxon>Victivallis</taxon>
    </lineage>
</organism>
<accession>A0A844G2Q9</accession>
<gene>
    <name evidence="2" type="ORF">FYJ85_13320</name>
</gene>
<proteinExistence type="predicted"/>
<keyword evidence="3" id="KW-1185">Reference proteome</keyword>
<reference evidence="2 3" key="1">
    <citation type="submission" date="2019-08" db="EMBL/GenBank/DDBJ databases">
        <title>In-depth cultivation of the pig gut microbiome towards novel bacterial diversity and tailored functional studies.</title>
        <authorList>
            <person name="Wylensek D."/>
            <person name="Hitch T.C.A."/>
            <person name="Clavel T."/>
        </authorList>
    </citation>
    <scope>NUCLEOTIDE SEQUENCE [LARGE SCALE GENOMIC DNA]</scope>
    <source>
        <strain evidence="2 3">BBE-744-WT-12</strain>
    </source>
</reference>
<dbReference type="SUPFAM" id="SSF51445">
    <property type="entry name" value="(Trans)glycosidases"/>
    <property type="match status" value="1"/>
</dbReference>